<name>A0A0A9E138_ARUDO</name>
<evidence type="ECO:0000313" key="1">
    <source>
        <dbReference type="EMBL" id="JAD94524.1"/>
    </source>
</evidence>
<protein>
    <submittedName>
        <fullName evidence="1">Uncharacterized protein</fullName>
    </submittedName>
</protein>
<reference evidence="1" key="2">
    <citation type="journal article" date="2015" name="Data Brief">
        <title>Shoot transcriptome of the giant reed, Arundo donax.</title>
        <authorList>
            <person name="Barrero R.A."/>
            <person name="Guerrero F.D."/>
            <person name="Moolhuijzen P."/>
            <person name="Goolsby J.A."/>
            <person name="Tidwell J."/>
            <person name="Bellgard S.E."/>
            <person name="Bellgard M.I."/>
        </authorList>
    </citation>
    <scope>NUCLEOTIDE SEQUENCE</scope>
    <source>
        <tissue evidence="1">Shoot tissue taken approximately 20 cm above the soil surface</tissue>
    </source>
</reference>
<organism evidence="1">
    <name type="scientific">Arundo donax</name>
    <name type="common">Giant reed</name>
    <name type="synonym">Donax arundinaceus</name>
    <dbReference type="NCBI Taxonomy" id="35708"/>
    <lineage>
        <taxon>Eukaryota</taxon>
        <taxon>Viridiplantae</taxon>
        <taxon>Streptophyta</taxon>
        <taxon>Embryophyta</taxon>
        <taxon>Tracheophyta</taxon>
        <taxon>Spermatophyta</taxon>
        <taxon>Magnoliopsida</taxon>
        <taxon>Liliopsida</taxon>
        <taxon>Poales</taxon>
        <taxon>Poaceae</taxon>
        <taxon>PACMAD clade</taxon>
        <taxon>Arundinoideae</taxon>
        <taxon>Arundineae</taxon>
        <taxon>Arundo</taxon>
    </lineage>
</organism>
<sequence>MVYVKAWDGDVFLMRKEKDFTPKKAGRSQGMLNVGSCKMQVTVAWSLISTQRPTENSL</sequence>
<dbReference type="EMBL" id="GBRH01203371">
    <property type="protein sequence ID" value="JAD94524.1"/>
    <property type="molecule type" value="Transcribed_RNA"/>
</dbReference>
<dbReference type="AlphaFoldDB" id="A0A0A9E138"/>
<accession>A0A0A9E138</accession>
<proteinExistence type="predicted"/>
<reference evidence="1" key="1">
    <citation type="submission" date="2014-09" db="EMBL/GenBank/DDBJ databases">
        <authorList>
            <person name="Magalhaes I.L.F."/>
            <person name="Oliveira U."/>
            <person name="Santos F.R."/>
            <person name="Vidigal T.H.D.A."/>
            <person name="Brescovit A.D."/>
            <person name="Santos A.J."/>
        </authorList>
    </citation>
    <scope>NUCLEOTIDE SEQUENCE</scope>
    <source>
        <tissue evidence="1">Shoot tissue taken approximately 20 cm above the soil surface</tissue>
    </source>
</reference>